<dbReference type="InterPro" id="IPR004136">
    <property type="entry name" value="NMO"/>
</dbReference>
<dbReference type="RefSeq" id="WP_002702836.1">
    <property type="nucleotide sequence ID" value="NZ_AAWS01000049.1"/>
</dbReference>
<evidence type="ECO:0000256" key="3">
    <source>
        <dbReference type="ARBA" id="ARBA00022643"/>
    </source>
</evidence>
<keyword evidence="6" id="KW-0223">Dioxygenase</keyword>
<evidence type="ECO:0000256" key="1">
    <source>
        <dbReference type="ARBA" id="ARBA00009881"/>
    </source>
</evidence>
<keyword evidence="2" id="KW-0285">Flavoprotein</keyword>
<dbReference type="eggNOG" id="COG2070">
    <property type="taxonomic scope" value="Bacteria"/>
</dbReference>
<dbReference type="InterPro" id="IPR013785">
    <property type="entry name" value="Aldolase_TIM"/>
</dbReference>
<comment type="similarity">
    <text evidence="1">Belongs to the nitronate monooxygenase family. NMO class I subfamily.</text>
</comment>
<keyword evidence="5" id="KW-0503">Monooxygenase</keyword>
<dbReference type="CDD" id="cd04730">
    <property type="entry name" value="NPD_like"/>
    <property type="match status" value="1"/>
</dbReference>
<keyword evidence="3" id="KW-0288">FMN</keyword>
<protein>
    <submittedName>
        <fullName evidence="6">Oxidoreductase, 2-nitropropane dioxygenase family</fullName>
    </submittedName>
</protein>
<proteinExistence type="inferred from homology"/>
<keyword evidence="7" id="KW-1185">Reference proteome</keyword>
<dbReference type="PANTHER" id="PTHR42747">
    <property type="entry name" value="NITRONATE MONOOXYGENASE-RELATED"/>
    <property type="match status" value="1"/>
</dbReference>
<dbReference type="EMBL" id="AAWS01000049">
    <property type="protein sequence ID" value="EAY25374.1"/>
    <property type="molecule type" value="Genomic_DNA"/>
</dbReference>
<dbReference type="GO" id="GO:0051213">
    <property type="term" value="F:dioxygenase activity"/>
    <property type="evidence" value="ECO:0007669"/>
    <property type="project" value="UniProtKB-KW"/>
</dbReference>
<evidence type="ECO:0000256" key="4">
    <source>
        <dbReference type="ARBA" id="ARBA00023002"/>
    </source>
</evidence>
<accession>A1ZW11</accession>
<dbReference type="SUPFAM" id="SSF51412">
    <property type="entry name" value="Inosine monophosphate dehydrogenase (IMPDH)"/>
    <property type="match status" value="1"/>
</dbReference>
<dbReference type="Pfam" id="PF03060">
    <property type="entry name" value="NMO"/>
    <property type="match status" value="1"/>
</dbReference>
<sequence length="358" mass="38661">MWNKTKVTQLLGLDYPIIQGPFGGRFSSAKLVAAVSNLGGMGSFGLNSYSPEEILKVNSAIRALTKKAYALNLWVPQKHPSPPIFGQEQFETVKAVFKPYFDALNVPLPEAPPAAQTQHFDQQMEAILQVSPPAMSFIFGVPPKEVIQALRKRQTVVIATATHPEEALLLEEAGVDIIVASGAQAGGHRAWFLPKNKEVLMDTPSLLTQTTAQVKTPVIAAGGITNGQEAFSALQAGASAVQIGTAFLATQESNAPDVHKHKLLQEVPQTNLSQTFIGRLGRVISNTLSLQNIPADKLAPYPLQSAFLSPLRKAALEQHRHDYVGFWSGQFSTPLQHTSASSLFQSLIDEINNLTPAS</sequence>
<keyword evidence="4" id="KW-0560">Oxidoreductase</keyword>
<evidence type="ECO:0000313" key="6">
    <source>
        <dbReference type="EMBL" id="EAY25374.1"/>
    </source>
</evidence>
<evidence type="ECO:0000313" key="7">
    <source>
        <dbReference type="Proteomes" id="UP000004095"/>
    </source>
</evidence>
<comment type="caution">
    <text evidence="6">The sequence shown here is derived from an EMBL/GenBank/DDBJ whole genome shotgun (WGS) entry which is preliminary data.</text>
</comment>
<name>A1ZW11_MICM2</name>
<organism evidence="6 7">
    <name type="scientific">Microscilla marina ATCC 23134</name>
    <dbReference type="NCBI Taxonomy" id="313606"/>
    <lineage>
        <taxon>Bacteria</taxon>
        <taxon>Pseudomonadati</taxon>
        <taxon>Bacteroidota</taxon>
        <taxon>Cytophagia</taxon>
        <taxon>Cytophagales</taxon>
        <taxon>Microscillaceae</taxon>
        <taxon>Microscilla</taxon>
    </lineage>
</organism>
<dbReference type="AlphaFoldDB" id="A1ZW11"/>
<gene>
    <name evidence="6" type="ORF">M23134_06633</name>
</gene>
<dbReference type="Gene3D" id="3.20.20.70">
    <property type="entry name" value="Aldolase class I"/>
    <property type="match status" value="1"/>
</dbReference>
<dbReference type="GO" id="GO:0018580">
    <property type="term" value="F:nitronate monooxygenase activity"/>
    <property type="evidence" value="ECO:0007669"/>
    <property type="project" value="InterPro"/>
</dbReference>
<reference evidence="6 7" key="1">
    <citation type="submission" date="2007-01" db="EMBL/GenBank/DDBJ databases">
        <authorList>
            <person name="Haygood M."/>
            <person name="Podell S."/>
            <person name="Anderson C."/>
            <person name="Hopkinson B."/>
            <person name="Roe K."/>
            <person name="Barbeau K."/>
            <person name="Gaasterland T."/>
            <person name="Ferriera S."/>
            <person name="Johnson J."/>
            <person name="Kravitz S."/>
            <person name="Beeson K."/>
            <person name="Sutton G."/>
            <person name="Rogers Y.-H."/>
            <person name="Friedman R."/>
            <person name="Frazier M."/>
            <person name="Venter J.C."/>
        </authorList>
    </citation>
    <scope>NUCLEOTIDE SEQUENCE [LARGE SCALE GENOMIC DNA]</scope>
    <source>
        <strain evidence="6 7">ATCC 23134</strain>
    </source>
</reference>
<dbReference type="PANTHER" id="PTHR42747:SF4">
    <property type="entry name" value="BLR1330 PROTEIN"/>
    <property type="match status" value="1"/>
</dbReference>
<evidence type="ECO:0000256" key="5">
    <source>
        <dbReference type="ARBA" id="ARBA00023033"/>
    </source>
</evidence>
<evidence type="ECO:0000256" key="2">
    <source>
        <dbReference type="ARBA" id="ARBA00022630"/>
    </source>
</evidence>
<dbReference type="Proteomes" id="UP000004095">
    <property type="component" value="Unassembled WGS sequence"/>
</dbReference>
<dbReference type="OrthoDB" id="9778912at2"/>